<name>A0A3G6IYZ6_9CORY</name>
<evidence type="ECO:0000259" key="2">
    <source>
        <dbReference type="Pfam" id="PF10400"/>
    </source>
</evidence>
<reference evidence="3 4" key="1">
    <citation type="submission" date="2018-11" db="EMBL/GenBank/DDBJ databases">
        <authorList>
            <person name="Kleinhagauer T."/>
            <person name="Glaeser S.P."/>
            <person name="Spergser J."/>
            <person name="Ruckert C."/>
            <person name="Kaempfer P."/>
            <person name="Busse H.-J."/>
        </authorList>
    </citation>
    <scope>NUCLEOTIDE SEQUENCE [LARGE SCALE GENOMIC DNA]</scope>
    <source>
        <strain evidence="3 4">W8</strain>
    </source>
</reference>
<keyword evidence="4" id="KW-1185">Reference proteome</keyword>
<gene>
    <name evidence="3" type="ORF">CGERO_03450</name>
</gene>
<evidence type="ECO:0000313" key="3">
    <source>
        <dbReference type="EMBL" id="AZA11009.1"/>
    </source>
</evidence>
<dbReference type="Proteomes" id="UP000271587">
    <property type="component" value="Chromosome"/>
</dbReference>
<dbReference type="AlphaFoldDB" id="A0A3G6IYZ6"/>
<dbReference type="EMBL" id="CP033897">
    <property type="protein sequence ID" value="AZA11009.1"/>
    <property type="molecule type" value="Genomic_DNA"/>
</dbReference>
<dbReference type="Pfam" id="PF10400">
    <property type="entry name" value="Vir_act_alpha_C"/>
    <property type="match status" value="1"/>
</dbReference>
<feature type="domain" description="Transcription regulator PadR C-terminal" evidence="2">
    <location>
        <begin position="95"/>
        <end position="168"/>
    </location>
</feature>
<dbReference type="OrthoDB" id="3186544at2"/>
<dbReference type="InterPro" id="IPR018309">
    <property type="entry name" value="Tscrpt_reg_PadR_C"/>
</dbReference>
<dbReference type="PANTHER" id="PTHR43252">
    <property type="entry name" value="TRANSCRIPTIONAL REGULATOR YQJI"/>
    <property type="match status" value="1"/>
</dbReference>
<dbReference type="InterPro" id="IPR036388">
    <property type="entry name" value="WH-like_DNA-bd_sf"/>
</dbReference>
<dbReference type="InterPro" id="IPR005149">
    <property type="entry name" value="Tscrpt_reg_PadR_N"/>
</dbReference>
<dbReference type="InterPro" id="IPR036390">
    <property type="entry name" value="WH_DNA-bd_sf"/>
</dbReference>
<dbReference type="Gene3D" id="1.10.10.10">
    <property type="entry name" value="Winged helix-like DNA-binding domain superfamily/Winged helix DNA-binding domain"/>
    <property type="match status" value="1"/>
</dbReference>
<accession>A0A3G6IYZ6</accession>
<organism evidence="3 4">
    <name type="scientific">Corynebacterium gerontici</name>
    <dbReference type="NCBI Taxonomy" id="2079234"/>
    <lineage>
        <taxon>Bacteria</taxon>
        <taxon>Bacillati</taxon>
        <taxon>Actinomycetota</taxon>
        <taxon>Actinomycetes</taxon>
        <taxon>Mycobacteriales</taxon>
        <taxon>Corynebacteriaceae</taxon>
        <taxon>Corynebacterium</taxon>
    </lineage>
</organism>
<protein>
    <submittedName>
        <fullName evidence="3">Transcriptional regulator PadR-like family protein</fullName>
    </submittedName>
</protein>
<evidence type="ECO:0000313" key="4">
    <source>
        <dbReference type="Proteomes" id="UP000271587"/>
    </source>
</evidence>
<dbReference type="SUPFAM" id="SSF46785">
    <property type="entry name" value="Winged helix' DNA-binding domain"/>
    <property type="match status" value="1"/>
</dbReference>
<dbReference type="RefSeq" id="WP_123933481.1">
    <property type="nucleotide sequence ID" value="NZ_CP033897.1"/>
</dbReference>
<dbReference type="Pfam" id="PF03551">
    <property type="entry name" value="PadR"/>
    <property type="match status" value="1"/>
</dbReference>
<dbReference type="PANTHER" id="PTHR43252:SF2">
    <property type="entry name" value="TRANSCRIPTION REGULATOR, PADR-LIKE FAMILY"/>
    <property type="match status" value="1"/>
</dbReference>
<proteinExistence type="predicted"/>
<sequence length="179" mass="20317">MAIKYALLALLSVQDQSASQLRHGFQEATGEIWPLNIGQVAQTLTRLERDGLIYEASTTHSNNGREVQLYSITEEGRSTLEQWWHTPTLHTGLERDELVTKIALAAGRGDVDLLRLLDSQRAGVVEKLRALHRENRTLPDTRTAKKLLYERRIFDLEAEARWLDRVEALAPHNAEGAWP</sequence>
<feature type="domain" description="Transcription regulator PadR N-terminal" evidence="1">
    <location>
        <begin position="7"/>
        <end position="81"/>
    </location>
</feature>
<dbReference type="KEGG" id="cgk:CGERO_03450"/>
<evidence type="ECO:0000259" key="1">
    <source>
        <dbReference type="Pfam" id="PF03551"/>
    </source>
</evidence>